<dbReference type="PANTHER" id="PTHR30176">
    <property type="entry name" value="FERREDOXIN-TYPE PROTEIN NAPH"/>
    <property type="match status" value="1"/>
</dbReference>
<dbReference type="GO" id="GO:0046872">
    <property type="term" value="F:metal ion binding"/>
    <property type="evidence" value="ECO:0007669"/>
    <property type="project" value="UniProtKB-KW"/>
</dbReference>
<reference evidence="10" key="1">
    <citation type="submission" date="2018-08" db="EMBL/GenBank/DDBJ databases">
        <title>Mucilaginibacter sp. MYSH2.</title>
        <authorList>
            <person name="Seo T."/>
        </authorList>
    </citation>
    <scope>NUCLEOTIDE SEQUENCE [LARGE SCALE GENOMIC DNA]</scope>
    <source>
        <strain evidence="10">KIRAN</strain>
    </source>
</reference>
<keyword evidence="7" id="KW-1133">Transmembrane helix</keyword>
<feature type="transmembrane region" description="Helical" evidence="7">
    <location>
        <begin position="88"/>
        <end position="109"/>
    </location>
</feature>
<proteinExistence type="predicted"/>
<dbReference type="Pfam" id="PF11614">
    <property type="entry name" value="FixG_C"/>
    <property type="match status" value="1"/>
</dbReference>
<feature type="transmembrane region" description="Helical" evidence="7">
    <location>
        <begin position="44"/>
        <end position="68"/>
    </location>
</feature>
<dbReference type="InterPro" id="IPR009051">
    <property type="entry name" value="Helical_ferredxn"/>
</dbReference>
<dbReference type="SUPFAM" id="SSF54862">
    <property type="entry name" value="4Fe-4S ferredoxins"/>
    <property type="match status" value="1"/>
</dbReference>
<dbReference type="InterPro" id="IPR017900">
    <property type="entry name" value="4Fe4S_Fe_S_CS"/>
</dbReference>
<feature type="domain" description="4Fe-4S ferredoxin-type" evidence="8">
    <location>
        <begin position="259"/>
        <end position="287"/>
    </location>
</feature>
<gene>
    <name evidence="9" type="primary">ccoG</name>
    <name evidence="9" type="ORF">D1627_06540</name>
</gene>
<keyword evidence="10" id="KW-1185">Reference proteome</keyword>
<keyword evidence="4" id="KW-0249">Electron transport</keyword>
<keyword evidence="6" id="KW-0411">Iron-sulfur</keyword>
<dbReference type="RefSeq" id="WP_119431428.1">
    <property type="nucleotide sequence ID" value="NZ_QWGE01000002.1"/>
</dbReference>
<organism evidence="9 10">
    <name type="scientific">Pontibacter oryzae</name>
    <dbReference type="NCBI Taxonomy" id="2304593"/>
    <lineage>
        <taxon>Bacteria</taxon>
        <taxon>Pseudomonadati</taxon>
        <taxon>Bacteroidota</taxon>
        <taxon>Cytophagia</taxon>
        <taxon>Cytophagales</taxon>
        <taxon>Hymenobacteraceae</taxon>
        <taxon>Pontibacter</taxon>
    </lineage>
</organism>
<keyword evidence="7" id="KW-0812">Transmembrane</keyword>
<dbReference type="NCBIfam" id="TIGR02745">
    <property type="entry name" value="ccoG_rdxA_fixG"/>
    <property type="match status" value="1"/>
</dbReference>
<evidence type="ECO:0000256" key="1">
    <source>
        <dbReference type="ARBA" id="ARBA00022448"/>
    </source>
</evidence>
<keyword evidence="5" id="KW-0408">Iron</keyword>
<dbReference type="PANTHER" id="PTHR30176:SF3">
    <property type="entry name" value="FERREDOXIN-TYPE PROTEIN NAPH"/>
    <property type="match status" value="1"/>
</dbReference>
<evidence type="ECO:0000313" key="9">
    <source>
        <dbReference type="EMBL" id="RIJ41681.1"/>
    </source>
</evidence>
<evidence type="ECO:0000256" key="5">
    <source>
        <dbReference type="ARBA" id="ARBA00023004"/>
    </source>
</evidence>
<keyword evidence="3" id="KW-0479">Metal-binding</keyword>
<comment type="caution">
    <text evidence="9">The sequence shown here is derived from an EMBL/GenBank/DDBJ whole genome shotgun (WGS) entry which is preliminary data.</text>
</comment>
<dbReference type="PROSITE" id="PS00198">
    <property type="entry name" value="4FE4S_FER_1"/>
    <property type="match status" value="1"/>
</dbReference>
<feature type="transmembrane region" description="Helical" evidence="7">
    <location>
        <begin position="163"/>
        <end position="181"/>
    </location>
</feature>
<evidence type="ECO:0000256" key="2">
    <source>
        <dbReference type="ARBA" id="ARBA00022485"/>
    </source>
</evidence>
<keyword evidence="2" id="KW-0004">4Fe-4S</keyword>
<dbReference type="InterPro" id="IPR032879">
    <property type="entry name" value="FixG_C"/>
</dbReference>
<dbReference type="Gene3D" id="1.10.1060.10">
    <property type="entry name" value="Alpha-helical ferredoxin"/>
    <property type="match status" value="1"/>
</dbReference>
<feature type="transmembrane region" description="Helical" evidence="7">
    <location>
        <begin position="201"/>
        <end position="218"/>
    </location>
</feature>
<dbReference type="EMBL" id="QWGE01000002">
    <property type="protein sequence ID" value="RIJ41681.1"/>
    <property type="molecule type" value="Genomic_DNA"/>
</dbReference>
<name>A0A399SEV1_9BACT</name>
<dbReference type="Pfam" id="PF12801">
    <property type="entry name" value="Fer4_5"/>
    <property type="match status" value="1"/>
</dbReference>
<protein>
    <submittedName>
        <fullName evidence="9">Cytochrome c oxidase accessory protein CcoG</fullName>
    </submittedName>
</protein>
<evidence type="ECO:0000259" key="8">
    <source>
        <dbReference type="PROSITE" id="PS51379"/>
    </source>
</evidence>
<dbReference type="InterPro" id="IPR051684">
    <property type="entry name" value="Electron_Trans/Redox"/>
</dbReference>
<keyword evidence="1" id="KW-0813">Transport</keyword>
<dbReference type="Gene3D" id="2.60.40.10">
    <property type="entry name" value="Immunoglobulins"/>
    <property type="match status" value="1"/>
</dbReference>
<dbReference type="InterPro" id="IPR014116">
    <property type="entry name" value="Cyt_c_oxidase_cbb3_FixG"/>
</dbReference>
<dbReference type="InterPro" id="IPR017896">
    <property type="entry name" value="4Fe4S_Fe-S-bd"/>
</dbReference>
<dbReference type="PROSITE" id="PS51379">
    <property type="entry name" value="4FE4S_FER_2"/>
    <property type="match status" value="1"/>
</dbReference>
<dbReference type="OrthoDB" id="9811700at2"/>
<dbReference type="GO" id="GO:0005886">
    <property type="term" value="C:plasma membrane"/>
    <property type="evidence" value="ECO:0007669"/>
    <property type="project" value="TreeGrafter"/>
</dbReference>
<evidence type="ECO:0000256" key="7">
    <source>
        <dbReference type="SAM" id="Phobius"/>
    </source>
</evidence>
<sequence length="469" mass="53289">MPSITKQNPPDEFRDHLSTVDPESKRVWVYPKKPKGKLYTYRKYVSYLLLALLFAGPYIKVNGLPLLMLNLVERKFVILGVLFWPQDFFLLVLAFLAMALFVILFTVVYGRVFCGWVCPQTIFLEMVFRRIEYAIEGDYTRQKALNKMPWNVEKLLKKGSKTILFIFISFLISNTFLAYIIGADALLQIITDNPLNHLSGLGTIVFFTGIFYGVFAWFREQVCTIACPYGRLQGVMLDKKTLVVAYDYKRGEPRRKQRRNEERTQGDCIDCKQCVHVCPTGIDIRNGTQLECINCTACIDACNDIMRMINKPEGLIQIESEEGIETGSQWKFFTPRVLGYSAVLTILLTALTTLLLTRDDAEATILRTPGQLYQQTEKGTVRNLYNISVINKTNQAMPLTLKLLSHKGTIDVVGGDQVLLPAQGIAEGVFFTEIPLQELESMNARIEVGLYFHGRRITTQATKFLAPAH</sequence>
<dbReference type="Proteomes" id="UP000266005">
    <property type="component" value="Unassembled WGS sequence"/>
</dbReference>
<dbReference type="Pfam" id="PF13746">
    <property type="entry name" value="Fer4_18"/>
    <property type="match status" value="1"/>
</dbReference>
<dbReference type="InterPro" id="IPR013783">
    <property type="entry name" value="Ig-like_fold"/>
</dbReference>
<dbReference type="AlphaFoldDB" id="A0A399SEV1"/>
<accession>A0A399SEV1</accession>
<evidence type="ECO:0000256" key="6">
    <source>
        <dbReference type="ARBA" id="ARBA00023014"/>
    </source>
</evidence>
<evidence type="ECO:0000256" key="4">
    <source>
        <dbReference type="ARBA" id="ARBA00022982"/>
    </source>
</evidence>
<evidence type="ECO:0000256" key="3">
    <source>
        <dbReference type="ARBA" id="ARBA00022723"/>
    </source>
</evidence>
<evidence type="ECO:0000313" key="10">
    <source>
        <dbReference type="Proteomes" id="UP000266005"/>
    </source>
</evidence>
<keyword evidence="7" id="KW-0472">Membrane</keyword>
<dbReference type="GO" id="GO:0051539">
    <property type="term" value="F:4 iron, 4 sulfur cluster binding"/>
    <property type="evidence" value="ECO:0007669"/>
    <property type="project" value="UniProtKB-KW"/>
</dbReference>
<feature type="transmembrane region" description="Helical" evidence="7">
    <location>
        <begin position="337"/>
        <end position="356"/>
    </location>
</feature>